<evidence type="ECO:0000256" key="1">
    <source>
        <dbReference type="SAM" id="SignalP"/>
    </source>
</evidence>
<sequence>MHPVTKVFVFLSIVFVFESPVLKRVVSCNESEVWLQTRSVQ</sequence>
<evidence type="ECO:0000313" key="2">
    <source>
        <dbReference type="EMBL" id="JAH47965.1"/>
    </source>
</evidence>
<feature type="signal peptide" evidence="1">
    <location>
        <begin position="1"/>
        <end position="23"/>
    </location>
</feature>
<dbReference type="EMBL" id="GBXM01060612">
    <property type="protein sequence ID" value="JAH47965.1"/>
    <property type="molecule type" value="Transcribed_RNA"/>
</dbReference>
<dbReference type="AlphaFoldDB" id="A0A0E9T4S1"/>
<proteinExistence type="predicted"/>
<reference evidence="2" key="1">
    <citation type="submission" date="2014-11" db="EMBL/GenBank/DDBJ databases">
        <authorList>
            <person name="Amaro Gonzalez C."/>
        </authorList>
    </citation>
    <scope>NUCLEOTIDE SEQUENCE</scope>
</reference>
<protein>
    <submittedName>
        <fullName evidence="2">Uncharacterized protein</fullName>
    </submittedName>
</protein>
<feature type="chain" id="PRO_5002432829" evidence="1">
    <location>
        <begin position="24"/>
        <end position="41"/>
    </location>
</feature>
<name>A0A0E9T4S1_ANGAN</name>
<organism evidence="2">
    <name type="scientific">Anguilla anguilla</name>
    <name type="common">European freshwater eel</name>
    <name type="synonym">Muraena anguilla</name>
    <dbReference type="NCBI Taxonomy" id="7936"/>
    <lineage>
        <taxon>Eukaryota</taxon>
        <taxon>Metazoa</taxon>
        <taxon>Chordata</taxon>
        <taxon>Craniata</taxon>
        <taxon>Vertebrata</taxon>
        <taxon>Euteleostomi</taxon>
        <taxon>Actinopterygii</taxon>
        <taxon>Neopterygii</taxon>
        <taxon>Teleostei</taxon>
        <taxon>Anguilliformes</taxon>
        <taxon>Anguillidae</taxon>
        <taxon>Anguilla</taxon>
    </lineage>
</organism>
<accession>A0A0E9T4S1</accession>
<keyword evidence="1" id="KW-0732">Signal</keyword>
<reference evidence="2" key="2">
    <citation type="journal article" date="2015" name="Fish Shellfish Immunol.">
        <title>Early steps in the European eel (Anguilla anguilla)-Vibrio vulnificus interaction in the gills: Role of the RtxA13 toxin.</title>
        <authorList>
            <person name="Callol A."/>
            <person name="Pajuelo D."/>
            <person name="Ebbesson L."/>
            <person name="Teles M."/>
            <person name="MacKenzie S."/>
            <person name="Amaro C."/>
        </authorList>
    </citation>
    <scope>NUCLEOTIDE SEQUENCE</scope>
</reference>